<dbReference type="RefSeq" id="WP_106001582.1">
    <property type="nucleotide sequence ID" value="NZ_CP027527.1"/>
</dbReference>
<evidence type="ECO:0000313" key="2">
    <source>
        <dbReference type="EMBL" id="CAM74587.1"/>
    </source>
</evidence>
<feature type="transmembrane region" description="Helical" evidence="1">
    <location>
        <begin position="154"/>
        <end position="176"/>
    </location>
</feature>
<dbReference type="InterPro" id="IPR010293">
    <property type="entry name" value="Sbt_1"/>
</dbReference>
<dbReference type="PANTHER" id="PTHR40400">
    <property type="entry name" value="SLR1512 PROTEIN"/>
    <property type="match status" value="1"/>
</dbReference>
<feature type="transmembrane region" description="Helical" evidence="1">
    <location>
        <begin position="57"/>
        <end position="79"/>
    </location>
</feature>
<gene>
    <name evidence="2" type="ORF">MGR_0923</name>
</gene>
<organism evidence="2">
    <name type="scientific">Magnetospirillum gryphiswaldense</name>
    <dbReference type="NCBI Taxonomy" id="55518"/>
    <lineage>
        <taxon>Bacteria</taxon>
        <taxon>Pseudomonadati</taxon>
        <taxon>Pseudomonadota</taxon>
        <taxon>Alphaproteobacteria</taxon>
        <taxon>Rhodospirillales</taxon>
        <taxon>Rhodospirillaceae</taxon>
        <taxon>Magnetospirillum</taxon>
    </lineage>
</organism>
<dbReference type="PANTHER" id="PTHR40400:SF1">
    <property type="entry name" value="SLR1512 PROTEIN"/>
    <property type="match status" value="1"/>
</dbReference>
<dbReference type="Pfam" id="PF05982">
    <property type="entry name" value="Sbt_1"/>
    <property type="match status" value="1"/>
</dbReference>
<feature type="transmembrane region" description="Helical" evidence="1">
    <location>
        <begin position="220"/>
        <end position="246"/>
    </location>
</feature>
<name>A4TVD0_9PROT</name>
<dbReference type="EMBL" id="CU459003">
    <property type="protein sequence ID" value="CAM74587.1"/>
    <property type="molecule type" value="Genomic_DNA"/>
</dbReference>
<feature type="transmembrane region" description="Helical" evidence="1">
    <location>
        <begin position="188"/>
        <end position="208"/>
    </location>
</feature>
<keyword evidence="1" id="KW-0812">Transmembrane</keyword>
<accession>A4TVD0</accession>
<proteinExistence type="predicted"/>
<keyword evidence="1" id="KW-0472">Membrane</keyword>
<feature type="transmembrane region" description="Helical" evidence="1">
    <location>
        <begin position="252"/>
        <end position="274"/>
    </location>
</feature>
<keyword evidence="1" id="KW-1133">Transmembrane helix</keyword>
<dbReference type="AlphaFoldDB" id="A4TVD0"/>
<evidence type="ECO:0000256" key="1">
    <source>
        <dbReference type="SAM" id="Phobius"/>
    </source>
</evidence>
<feature type="transmembrane region" description="Helical" evidence="1">
    <location>
        <begin position="281"/>
        <end position="302"/>
    </location>
</feature>
<feature type="transmembrane region" description="Helical" evidence="1">
    <location>
        <begin position="91"/>
        <end position="111"/>
    </location>
</feature>
<reference evidence="2" key="1">
    <citation type="journal article" date="2007" name="J. Bacteriol.">
        <title>Comparative genome analysis of four magnetotactic bacteria reveals a complex set of group-specific genes implicated in magnetosome biomineralization and function.</title>
        <authorList>
            <person name="Richter M."/>
            <person name="Kube M."/>
            <person name="Bazylinski D.A."/>
            <person name="Lombardot T."/>
            <person name="Gloeckner F.O."/>
            <person name="Reinhardt R."/>
            <person name="Schueler D."/>
        </authorList>
    </citation>
    <scope>NUCLEOTIDE SEQUENCE</scope>
    <source>
        <strain evidence="2">MSR-1</strain>
    </source>
</reference>
<feature type="transmembrane region" description="Helical" evidence="1">
    <location>
        <begin position="123"/>
        <end position="142"/>
    </location>
</feature>
<sequence>MAIDPVILFFVLGVAAGLMRSELRLPAPVYELVSMVLLLSIGLKGGVELARQPALDLMPQIAAVTVMGIVLTLLAFPLLRGLGRFSRVDAAAIAAHYGSVSVGTFAVAAAYLTYRQIGFEQHMPLFVVVLEIPAIIVGVLLAKGLGRQQAWGRMLHEVLCGKSMVLLVGGLLVGWVAGEDGVQSIKPLFFDLFKGVLALFLLEMGLIAAGHVGGLLRQGLFLLGFGMAMPLIGAVVGTMVALGLGLSLGGTVLLATMAASASYIAAPAAFRLVVPEAKPAFSLATSLGVTFPFNIVLGIPLYHWMAERAQMMKGVW</sequence>
<protein>
    <submittedName>
        <fullName evidence="2">Membrane protein containing DUF897</fullName>
    </submittedName>
</protein>